<dbReference type="InterPro" id="IPR033228">
    <property type="entry name" value="SZT2"/>
</dbReference>
<feature type="non-terminal residue" evidence="2">
    <location>
        <position position="1"/>
    </location>
</feature>
<dbReference type="OrthoDB" id="43547at2759"/>
<dbReference type="GO" id="GO:0005777">
    <property type="term" value="C:peroxisome"/>
    <property type="evidence" value="ECO:0007669"/>
    <property type="project" value="InterPro"/>
</dbReference>
<dbReference type="Proteomes" id="UP000678393">
    <property type="component" value="Unassembled WGS sequence"/>
</dbReference>
<evidence type="ECO:0000313" key="3">
    <source>
        <dbReference type="Proteomes" id="UP000678393"/>
    </source>
</evidence>
<accession>A0A8S4A375</accession>
<comment type="caution">
    <text evidence="2">The sequence shown here is derived from an EMBL/GenBank/DDBJ whole genome shotgun (WGS) entry which is preliminary data.</text>
</comment>
<evidence type="ECO:0000313" key="2">
    <source>
        <dbReference type="EMBL" id="CAG5136149.1"/>
    </source>
</evidence>
<organism evidence="2 3">
    <name type="scientific">Candidula unifasciata</name>
    <dbReference type="NCBI Taxonomy" id="100452"/>
    <lineage>
        <taxon>Eukaryota</taxon>
        <taxon>Metazoa</taxon>
        <taxon>Spiralia</taxon>
        <taxon>Lophotrochozoa</taxon>
        <taxon>Mollusca</taxon>
        <taxon>Gastropoda</taxon>
        <taxon>Heterobranchia</taxon>
        <taxon>Euthyneura</taxon>
        <taxon>Panpulmonata</taxon>
        <taxon>Eupulmonata</taxon>
        <taxon>Stylommatophora</taxon>
        <taxon>Helicina</taxon>
        <taxon>Helicoidea</taxon>
        <taxon>Geomitridae</taxon>
        <taxon>Candidula</taxon>
    </lineage>
</organism>
<dbReference type="PANTHER" id="PTHR14918:SF3">
    <property type="entry name" value="KICSTOR COMPLEX PROTEIN SZT2"/>
    <property type="match status" value="1"/>
</dbReference>
<keyword evidence="3" id="KW-1185">Reference proteome</keyword>
<reference evidence="2" key="1">
    <citation type="submission" date="2021-04" db="EMBL/GenBank/DDBJ databases">
        <authorList>
            <consortium name="Molecular Ecology Group"/>
        </authorList>
    </citation>
    <scope>NUCLEOTIDE SEQUENCE</scope>
</reference>
<feature type="region of interest" description="Disordered" evidence="1">
    <location>
        <begin position="86"/>
        <end position="108"/>
    </location>
</feature>
<sequence length="245" mass="27342">LSEDDQETETTEADSEVQIVTECWVEPQYGICCNNTPERQHFNGLTYLDIAKAFYPRDYECVSSLTTFEHLVYLCENSAIPSPDVVVSRQSSPPSTPGNRFTRKKEEGYRSEPTVNIIPFPFDLQSLLPRSQQAEILFSTFVIGDGNTSSENVVLDPKEPSELLLSLFYDKLKEAHNNEILLSADDCQCPMWKCYVKKDDVTDHLLLTFVPACFDDLLLLNPSPAEASPEEGDTGASNFPVSIGG</sequence>
<feature type="compositionally biased region" description="Polar residues" evidence="1">
    <location>
        <begin position="88"/>
        <end position="99"/>
    </location>
</feature>
<protein>
    <submittedName>
        <fullName evidence="2">Uncharacterized protein</fullName>
    </submittedName>
</protein>
<dbReference type="AlphaFoldDB" id="A0A8S4A375"/>
<evidence type="ECO:0000256" key="1">
    <source>
        <dbReference type="SAM" id="MobiDB-lite"/>
    </source>
</evidence>
<dbReference type="EMBL" id="CAJHNH020008496">
    <property type="protein sequence ID" value="CAG5136149.1"/>
    <property type="molecule type" value="Genomic_DNA"/>
</dbReference>
<feature type="non-terminal residue" evidence="2">
    <location>
        <position position="245"/>
    </location>
</feature>
<dbReference type="PANTHER" id="PTHR14918">
    <property type="entry name" value="KICSTOR COMPLEX PROTEIN SZT2"/>
    <property type="match status" value="1"/>
</dbReference>
<gene>
    <name evidence="2" type="ORF">CUNI_LOCUS21707</name>
</gene>
<feature type="compositionally biased region" description="Polar residues" evidence="1">
    <location>
        <begin position="235"/>
        <end position="245"/>
    </location>
</feature>
<feature type="region of interest" description="Disordered" evidence="1">
    <location>
        <begin position="224"/>
        <end position="245"/>
    </location>
</feature>
<proteinExistence type="predicted"/>
<name>A0A8S4A375_9EUPU</name>